<evidence type="ECO:0000313" key="3">
    <source>
        <dbReference type="EMBL" id="OGC15629.1"/>
    </source>
</evidence>
<feature type="domain" description="Glycosyltransferase 2-like" evidence="2">
    <location>
        <begin position="5"/>
        <end position="113"/>
    </location>
</feature>
<name>A0A1F4S5F2_UNCSA</name>
<protein>
    <recommendedName>
        <fullName evidence="2">Glycosyltransferase 2-like domain-containing protein</fullName>
    </recommendedName>
</protein>
<keyword evidence="1" id="KW-0812">Transmembrane</keyword>
<sequence length="319" mass="37967">MYDLTIAIPTIGRSEHLEKMLNKLIPACYGNNIEVLVSDNASVDGTKALLNNFKKQAFFRSLRSENHLSFDENVLKLLGEVRGKFVWLLGDDDDIDFLFFDQIIDLVRERSDIGIFFLSFIYPHKNAHKKEENSLKIEEISSREYLDVYLHKATLISSNIINMKYFYDIKLNSETISKEWIQVQILIKILELLNRHKKNVLIVKTEVIFPAVGNTNYSFKKFWSTFVDQFSFVVDRSSQSLDLVRFKKNFYRLNLRRRFLTIGRDFCWARVFPIYKFVAVYFYISLYDKILFWLSFIIFRVFSYSSLKKMKDFVLRERK</sequence>
<dbReference type="SUPFAM" id="SSF53448">
    <property type="entry name" value="Nucleotide-diphospho-sugar transferases"/>
    <property type="match status" value="1"/>
</dbReference>
<comment type="caution">
    <text evidence="3">The sequence shown here is derived from an EMBL/GenBank/DDBJ whole genome shotgun (WGS) entry which is preliminary data.</text>
</comment>
<keyword evidence="1" id="KW-1133">Transmembrane helix</keyword>
<keyword evidence="1" id="KW-0472">Membrane</keyword>
<accession>A0A1F4S5F2</accession>
<organism evidence="3 4">
    <name type="scientific">candidate division WOR-1 bacterium RIFOXYB2_FULL_36_35</name>
    <dbReference type="NCBI Taxonomy" id="1802578"/>
    <lineage>
        <taxon>Bacteria</taxon>
        <taxon>Bacillati</taxon>
        <taxon>Saganbacteria</taxon>
    </lineage>
</organism>
<feature type="transmembrane region" description="Helical" evidence="1">
    <location>
        <begin position="266"/>
        <end position="284"/>
    </location>
</feature>
<dbReference type="AlphaFoldDB" id="A0A1F4S5F2"/>
<proteinExistence type="predicted"/>
<dbReference type="EMBL" id="MEUA01000018">
    <property type="protein sequence ID" value="OGC15629.1"/>
    <property type="molecule type" value="Genomic_DNA"/>
</dbReference>
<dbReference type="CDD" id="cd00761">
    <property type="entry name" value="Glyco_tranf_GTA_type"/>
    <property type="match status" value="1"/>
</dbReference>
<dbReference type="InterPro" id="IPR029044">
    <property type="entry name" value="Nucleotide-diphossugar_trans"/>
</dbReference>
<evidence type="ECO:0000313" key="4">
    <source>
        <dbReference type="Proteomes" id="UP000177905"/>
    </source>
</evidence>
<dbReference type="Proteomes" id="UP000177905">
    <property type="component" value="Unassembled WGS sequence"/>
</dbReference>
<dbReference type="Pfam" id="PF00535">
    <property type="entry name" value="Glycos_transf_2"/>
    <property type="match status" value="1"/>
</dbReference>
<reference evidence="3 4" key="1">
    <citation type="journal article" date="2016" name="Nat. Commun.">
        <title>Thousands of microbial genomes shed light on interconnected biogeochemical processes in an aquifer system.</title>
        <authorList>
            <person name="Anantharaman K."/>
            <person name="Brown C.T."/>
            <person name="Hug L.A."/>
            <person name="Sharon I."/>
            <person name="Castelle C.J."/>
            <person name="Probst A.J."/>
            <person name="Thomas B.C."/>
            <person name="Singh A."/>
            <person name="Wilkins M.J."/>
            <person name="Karaoz U."/>
            <person name="Brodie E.L."/>
            <person name="Williams K.H."/>
            <person name="Hubbard S.S."/>
            <person name="Banfield J.F."/>
        </authorList>
    </citation>
    <scope>NUCLEOTIDE SEQUENCE [LARGE SCALE GENOMIC DNA]</scope>
</reference>
<evidence type="ECO:0000256" key="1">
    <source>
        <dbReference type="SAM" id="Phobius"/>
    </source>
</evidence>
<feature type="transmembrane region" description="Helical" evidence="1">
    <location>
        <begin position="290"/>
        <end position="307"/>
    </location>
</feature>
<dbReference type="InterPro" id="IPR001173">
    <property type="entry name" value="Glyco_trans_2-like"/>
</dbReference>
<evidence type="ECO:0000259" key="2">
    <source>
        <dbReference type="Pfam" id="PF00535"/>
    </source>
</evidence>
<gene>
    <name evidence="3" type="ORF">A2290_06105</name>
</gene>
<dbReference type="Gene3D" id="3.90.550.10">
    <property type="entry name" value="Spore Coat Polysaccharide Biosynthesis Protein SpsA, Chain A"/>
    <property type="match status" value="1"/>
</dbReference>